<accession>A0A0E9UU20</accession>
<dbReference type="EMBL" id="GBXM01039280">
    <property type="protein sequence ID" value="JAH69297.1"/>
    <property type="molecule type" value="Transcribed_RNA"/>
</dbReference>
<sequence>MWFGRFPCGEEPHPLCEISYFTSAAPVKFSLFILGHLCKHIHIHVLRLTLCSFK</sequence>
<reference evidence="1" key="2">
    <citation type="journal article" date="2015" name="Fish Shellfish Immunol.">
        <title>Early steps in the European eel (Anguilla anguilla)-Vibrio vulnificus interaction in the gills: Role of the RtxA13 toxin.</title>
        <authorList>
            <person name="Callol A."/>
            <person name="Pajuelo D."/>
            <person name="Ebbesson L."/>
            <person name="Teles M."/>
            <person name="MacKenzie S."/>
            <person name="Amaro C."/>
        </authorList>
    </citation>
    <scope>NUCLEOTIDE SEQUENCE</scope>
</reference>
<proteinExistence type="predicted"/>
<protein>
    <submittedName>
        <fullName evidence="1">Uncharacterized protein</fullName>
    </submittedName>
</protein>
<organism evidence="1">
    <name type="scientific">Anguilla anguilla</name>
    <name type="common">European freshwater eel</name>
    <name type="synonym">Muraena anguilla</name>
    <dbReference type="NCBI Taxonomy" id="7936"/>
    <lineage>
        <taxon>Eukaryota</taxon>
        <taxon>Metazoa</taxon>
        <taxon>Chordata</taxon>
        <taxon>Craniata</taxon>
        <taxon>Vertebrata</taxon>
        <taxon>Euteleostomi</taxon>
        <taxon>Actinopterygii</taxon>
        <taxon>Neopterygii</taxon>
        <taxon>Teleostei</taxon>
        <taxon>Anguilliformes</taxon>
        <taxon>Anguillidae</taxon>
        <taxon>Anguilla</taxon>
    </lineage>
</organism>
<evidence type="ECO:0000313" key="1">
    <source>
        <dbReference type="EMBL" id="JAH69297.1"/>
    </source>
</evidence>
<name>A0A0E9UU20_ANGAN</name>
<dbReference type="AlphaFoldDB" id="A0A0E9UU20"/>
<reference evidence="1" key="1">
    <citation type="submission" date="2014-11" db="EMBL/GenBank/DDBJ databases">
        <authorList>
            <person name="Amaro Gonzalez C."/>
        </authorList>
    </citation>
    <scope>NUCLEOTIDE SEQUENCE</scope>
</reference>